<dbReference type="PANTHER" id="PTHR11228">
    <property type="entry name" value="RADICAL SAM DOMAIN PROTEIN"/>
    <property type="match status" value="1"/>
</dbReference>
<dbReference type="SFLD" id="SFLDS00029">
    <property type="entry name" value="Radical_SAM"/>
    <property type="match status" value="1"/>
</dbReference>
<dbReference type="InterPro" id="IPR023885">
    <property type="entry name" value="4Fe4S-binding_SPASM_dom"/>
</dbReference>
<protein>
    <submittedName>
        <fullName evidence="8">Radical SAM protein</fullName>
    </submittedName>
</protein>
<evidence type="ECO:0000256" key="2">
    <source>
        <dbReference type="ARBA" id="ARBA00022485"/>
    </source>
</evidence>
<dbReference type="OrthoDB" id="9782387at2"/>
<organism evidence="8 9">
    <name type="scientific">Oceanithermus desulfurans NBRC 100063</name>
    <dbReference type="NCBI Taxonomy" id="1227550"/>
    <lineage>
        <taxon>Bacteria</taxon>
        <taxon>Thermotogati</taxon>
        <taxon>Deinococcota</taxon>
        <taxon>Deinococci</taxon>
        <taxon>Thermales</taxon>
        <taxon>Thermaceae</taxon>
        <taxon>Oceanithermus</taxon>
    </lineage>
</organism>
<dbReference type="SMART" id="SM00729">
    <property type="entry name" value="Elp3"/>
    <property type="match status" value="1"/>
</dbReference>
<dbReference type="Pfam" id="PF04055">
    <property type="entry name" value="Radical_SAM"/>
    <property type="match status" value="1"/>
</dbReference>
<evidence type="ECO:0000256" key="4">
    <source>
        <dbReference type="ARBA" id="ARBA00022723"/>
    </source>
</evidence>
<evidence type="ECO:0000313" key="9">
    <source>
        <dbReference type="Proteomes" id="UP000321827"/>
    </source>
</evidence>
<dbReference type="GO" id="GO:0003824">
    <property type="term" value="F:catalytic activity"/>
    <property type="evidence" value="ECO:0007669"/>
    <property type="project" value="InterPro"/>
</dbReference>
<dbReference type="PANTHER" id="PTHR11228:SF34">
    <property type="entry name" value="TUNGSTEN-CONTAINING ALDEHYDE FERREDOXIN OXIDOREDUCTASE COFACTOR MODIFYING PROTEIN"/>
    <property type="match status" value="1"/>
</dbReference>
<dbReference type="CDD" id="cd21123">
    <property type="entry name" value="SPASM_MftC-like"/>
    <property type="match status" value="1"/>
</dbReference>
<dbReference type="PIRSF" id="PIRSF037420">
    <property type="entry name" value="PQQ_syn_pqqE"/>
    <property type="match status" value="1"/>
</dbReference>
<reference evidence="8 9" key="1">
    <citation type="submission" date="2019-07" db="EMBL/GenBank/DDBJ databases">
        <title>Whole genome shotgun sequence of Oceanithermus desulfurans NBRC 100063.</title>
        <authorList>
            <person name="Hosoyama A."/>
            <person name="Uohara A."/>
            <person name="Ohji S."/>
            <person name="Ichikawa N."/>
        </authorList>
    </citation>
    <scope>NUCLEOTIDE SEQUENCE [LARGE SCALE GENOMIC DNA]</scope>
    <source>
        <strain evidence="8 9">NBRC 100063</strain>
    </source>
</reference>
<dbReference type="Pfam" id="PF13186">
    <property type="entry name" value="SPASM"/>
    <property type="match status" value="1"/>
</dbReference>
<keyword evidence="6" id="KW-0411">Iron-sulfur</keyword>
<sequence length="357" mass="40286">MRPDFDRYPFLVAWEMTHACDLACKHCRASAEPDPLPGEITTEEAFRFLEEMATYKPKPILLPTGGDPLKRHDLWEILEKARELGIKIGITPAVTPLLTHEVIDRFKELDVHAMAVSLDGASAETHDEFRGVPGTFELAVDALKYARSIGLPTQINTTVTKQTRPELPGLADLGRDLGISAWEVFFLVPVGRGALLQQLSAEEYEEVLRWLYQVSKTHKLHIRTTEAPHFRRVVIQERMKSAEADHALVQNKRGVHMHDAYGFVFISSQGEVFPSGFLAMSAGNIKERSLLDIYQNSELFRKLRDRSYLKGKCRVCEFGNVCWGSRARAWAETGDPFESETRCAYVPEAWKAEVAGD</sequence>
<feature type="domain" description="Radical SAM core" evidence="7">
    <location>
        <begin position="6"/>
        <end position="223"/>
    </location>
</feature>
<dbReference type="SFLD" id="SFLDG01067">
    <property type="entry name" value="SPASM/twitch_domain_containing"/>
    <property type="match status" value="1"/>
</dbReference>
<dbReference type="CDD" id="cd01335">
    <property type="entry name" value="Radical_SAM"/>
    <property type="match status" value="1"/>
</dbReference>
<evidence type="ECO:0000256" key="6">
    <source>
        <dbReference type="ARBA" id="ARBA00023014"/>
    </source>
</evidence>
<accession>A0A511RJ92</accession>
<comment type="cofactor">
    <cofactor evidence="1">
        <name>[4Fe-4S] cluster</name>
        <dbReference type="ChEBI" id="CHEBI:49883"/>
    </cofactor>
</comment>
<dbReference type="PROSITE" id="PS51918">
    <property type="entry name" value="RADICAL_SAM"/>
    <property type="match status" value="1"/>
</dbReference>
<dbReference type="InterPro" id="IPR006638">
    <property type="entry name" value="Elp3/MiaA/NifB-like_rSAM"/>
</dbReference>
<dbReference type="InterPro" id="IPR017200">
    <property type="entry name" value="PqqE-like"/>
</dbReference>
<dbReference type="InterPro" id="IPR058240">
    <property type="entry name" value="rSAM_sf"/>
</dbReference>
<dbReference type="SFLD" id="SFLDG01386">
    <property type="entry name" value="main_SPASM_domain-containing"/>
    <property type="match status" value="1"/>
</dbReference>
<dbReference type="GO" id="GO:0051539">
    <property type="term" value="F:4 iron, 4 sulfur cluster binding"/>
    <property type="evidence" value="ECO:0007669"/>
    <property type="project" value="UniProtKB-KW"/>
</dbReference>
<dbReference type="Gene3D" id="3.20.20.70">
    <property type="entry name" value="Aldolase class I"/>
    <property type="match status" value="1"/>
</dbReference>
<evidence type="ECO:0000313" key="8">
    <source>
        <dbReference type="EMBL" id="GEM88886.1"/>
    </source>
</evidence>
<dbReference type="NCBIfam" id="TIGR04053">
    <property type="entry name" value="TIGR04053 family radical SAM/SPASM domain-containing protein"/>
    <property type="match status" value="1"/>
</dbReference>
<dbReference type="InterPro" id="IPR013785">
    <property type="entry name" value="Aldolase_TIM"/>
</dbReference>
<comment type="caution">
    <text evidence="8">The sequence shown here is derived from an EMBL/GenBank/DDBJ whole genome shotgun (WGS) entry which is preliminary data.</text>
</comment>
<dbReference type="SUPFAM" id="SSF102114">
    <property type="entry name" value="Radical SAM enzymes"/>
    <property type="match status" value="1"/>
</dbReference>
<keyword evidence="3" id="KW-0949">S-adenosyl-L-methionine</keyword>
<keyword evidence="5" id="KW-0408">Iron</keyword>
<gene>
    <name evidence="8" type="ORF">ODE01S_03200</name>
</gene>
<keyword evidence="4" id="KW-0479">Metal-binding</keyword>
<dbReference type="EMBL" id="BJXN01000002">
    <property type="protein sequence ID" value="GEM88886.1"/>
    <property type="molecule type" value="Genomic_DNA"/>
</dbReference>
<dbReference type="AlphaFoldDB" id="A0A511RJ92"/>
<evidence type="ECO:0000256" key="1">
    <source>
        <dbReference type="ARBA" id="ARBA00001966"/>
    </source>
</evidence>
<dbReference type="InterPro" id="IPR007197">
    <property type="entry name" value="rSAM"/>
</dbReference>
<evidence type="ECO:0000256" key="5">
    <source>
        <dbReference type="ARBA" id="ARBA00023004"/>
    </source>
</evidence>
<evidence type="ECO:0000256" key="3">
    <source>
        <dbReference type="ARBA" id="ARBA00022691"/>
    </source>
</evidence>
<dbReference type="Proteomes" id="UP000321827">
    <property type="component" value="Unassembled WGS sequence"/>
</dbReference>
<keyword evidence="2" id="KW-0004">4Fe-4S</keyword>
<proteinExistence type="predicted"/>
<name>A0A511RJ92_9DEIN</name>
<dbReference type="InterPro" id="IPR050377">
    <property type="entry name" value="Radical_SAM_PqqE_MftC-like"/>
</dbReference>
<dbReference type="GO" id="GO:0046872">
    <property type="term" value="F:metal ion binding"/>
    <property type="evidence" value="ECO:0007669"/>
    <property type="project" value="UniProtKB-KW"/>
</dbReference>
<evidence type="ECO:0000259" key="7">
    <source>
        <dbReference type="PROSITE" id="PS51918"/>
    </source>
</evidence>
<dbReference type="RefSeq" id="WP_147145148.1">
    <property type="nucleotide sequence ID" value="NZ_BJXN01000002.1"/>
</dbReference>